<evidence type="ECO:0000256" key="12">
    <source>
        <dbReference type="ARBA" id="ARBA00022884"/>
    </source>
</evidence>
<dbReference type="AlphaFoldDB" id="A0A1I7YCZ6"/>
<dbReference type="Gene3D" id="3.40.50.150">
    <property type="entry name" value="Vaccinia Virus protein VP39"/>
    <property type="match status" value="1"/>
</dbReference>
<feature type="transmembrane region" description="Helical" evidence="21">
    <location>
        <begin position="342"/>
        <end position="363"/>
    </location>
</feature>
<dbReference type="InterPro" id="IPR037272">
    <property type="entry name" value="SNS_sf"/>
</dbReference>
<keyword evidence="14 21" id="KW-0472">Membrane</keyword>
<keyword evidence="22" id="KW-1185">Reference proteome</keyword>
<evidence type="ECO:0000256" key="14">
    <source>
        <dbReference type="ARBA" id="ARBA00023136"/>
    </source>
</evidence>
<evidence type="ECO:0000256" key="2">
    <source>
        <dbReference type="ARBA" id="ARBA00004123"/>
    </source>
</evidence>
<dbReference type="InterPro" id="IPR029063">
    <property type="entry name" value="SAM-dependent_MTases_sf"/>
</dbReference>
<feature type="binding site" evidence="17">
    <location>
        <begin position="770"/>
        <end position="771"/>
    </location>
    <ligand>
        <name>S-adenosyl-L-methionine</name>
        <dbReference type="ChEBI" id="CHEBI:59789"/>
    </ligand>
</feature>
<dbReference type="WBParaSite" id="L893_g15038.t1">
    <property type="protein sequence ID" value="L893_g15038.t1"/>
    <property type="gene ID" value="L893_g15038"/>
</dbReference>
<evidence type="ECO:0000256" key="10">
    <source>
        <dbReference type="ARBA" id="ARBA00022694"/>
    </source>
</evidence>
<keyword evidence="10 17" id="KW-0819">tRNA processing</keyword>
<dbReference type="GO" id="GO:0005886">
    <property type="term" value="C:plasma membrane"/>
    <property type="evidence" value="ECO:0007669"/>
    <property type="project" value="TreeGrafter"/>
</dbReference>
<keyword evidence="8 17" id="KW-0949">S-adenosyl-L-methionine</keyword>
<feature type="transmembrane region" description="Helical" evidence="21">
    <location>
        <begin position="410"/>
        <end position="428"/>
    </location>
</feature>
<dbReference type="FunFam" id="3.40.50.150:FF:000060">
    <property type="entry name" value="tRNA (guanine-N(7)-)-methyltransferase"/>
    <property type="match status" value="1"/>
</dbReference>
<dbReference type="UniPathway" id="UPA00989"/>
<keyword evidence="7 17" id="KW-0808">Transferase</keyword>
<comment type="similarity">
    <text evidence="17">Belongs to the class I-like SAM-binding methyltransferase superfamily. TrmB family.</text>
</comment>
<evidence type="ECO:0000256" key="13">
    <source>
        <dbReference type="ARBA" id="ARBA00022989"/>
    </source>
</evidence>
<feature type="compositionally biased region" description="Polar residues" evidence="20">
    <location>
        <begin position="8"/>
        <end position="18"/>
    </location>
</feature>
<evidence type="ECO:0000256" key="1">
    <source>
        <dbReference type="ARBA" id="ARBA00000142"/>
    </source>
</evidence>
<evidence type="ECO:0000256" key="4">
    <source>
        <dbReference type="ARBA" id="ARBA00022448"/>
    </source>
</evidence>
<feature type="transmembrane region" description="Helical" evidence="21">
    <location>
        <begin position="375"/>
        <end position="398"/>
    </location>
</feature>
<feature type="binding site" evidence="17">
    <location>
        <begin position="901"/>
        <end position="903"/>
    </location>
    <ligand>
        <name>S-adenosyl-L-methionine</name>
        <dbReference type="ChEBI" id="CHEBI:59789"/>
    </ligand>
</feature>
<dbReference type="InterPro" id="IPR003358">
    <property type="entry name" value="tRNA_(Gua-N-7)_MeTrfase_Trmb"/>
</dbReference>
<feature type="transmembrane region" description="Helical" evidence="21">
    <location>
        <begin position="507"/>
        <end position="529"/>
    </location>
</feature>
<keyword evidence="13 21" id="KW-1133">Transmembrane helix</keyword>
<keyword evidence="12 17" id="KW-0694">RNA-binding</keyword>
<feature type="transmembrane region" description="Helical" evidence="21">
    <location>
        <begin position="59"/>
        <end position="79"/>
    </location>
</feature>
<dbReference type="Proteomes" id="UP000095287">
    <property type="component" value="Unplaced"/>
</dbReference>
<feature type="transmembrane region" description="Helical" evidence="21">
    <location>
        <begin position="475"/>
        <end position="501"/>
    </location>
</feature>
<dbReference type="HAMAP" id="MF_03055">
    <property type="entry name" value="tRNA_methyltr_TrmB_euk"/>
    <property type="match status" value="1"/>
</dbReference>
<keyword evidence="11" id="KW-0769">Symport</keyword>
<evidence type="ECO:0000256" key="21">
    <source>
        <dbReference type="SAM" id="Phobius"/>
    </source>
</evidence>
<feature type="binding site" evidence="18">
    <location>
        <position position="41"/>
    </location>
    <ligand>
        <name>Na(+)</name>
        <dbReference type="ChEBI" id="CHEBI:29101"/>
        <label>1</label>
    </ligand>
</feature>
<dbReference type="PRINTS" id="PR00176">
    <property type="entry name" value="NANEUSMPORT"/>
</dbReference>
<dbReference type="InterPro" id="IPR025763">
    <property type="entry name" value="Trm8_euk"/>
</dbReference>
<dbReference type="GO" id="GO:0005332">
    <property type="term" value="F:gamma-aminobutyric acid:sodium:chloride symporter activity"/>
    <property type="evidence" value="ECO:0007669"/>
    <property type="project" value="TreeGrafter"/>
</dbReference>
<keyword evidence="4" id="KW-0813">Transport</keyword>
<keyword evidence="19" id="KW-1015">Disulfide bond</keyword>
<feature type="binding site" evidence="18">
    <location>
        <position position="450"/>
    </location>
    <ligand>
        <name>Na(+)</name>
        <dbReference type="ChEBI" id="CHEBI:29101"/>
        <label>1</label>
    </ligand>
</feature>
<feature type="binding site" evidence="17">
    <location>
        <position position="823"/>
    </location>
    <ligand>
        <name>S-adenosyl-L-methionine</name>
        <dbReference type="ChEBI" id="CHEBI:59789"/>
    </ligand>
</feature>
<evidence type="ECO:0000256" key="19">
    <source>
        <dbReference type="PIRSR" id="PIRSR600175-2"/>
    </source>
</evidence>
<evidence type="ECO:0000256" key="9">
    <source>
        <dbReference type="ARBA" id="ARBA00022692"/>
    </source>
</evidence>
<evidence type="ECO:0000256" key="6">
    <source>
        <dbReference type="ARBA" id="ARBA00022603"/>
    </source>
</evidence>
<reference evidence="23" key="1">
    <citation type="submission" date="2016-11" db="UniProtKB">
        <authorList>
            <consortium name="WormBaseParasite"/>
        </authorList>
    </citation>
    <scope>IDENTIFICATION</scope>
</reference>
<evidence type="ECO:0000313" key="22">
    <source>
        <dbReference type="Proteomes" id="UP000095287"/>
    </source>
</evidence>
<evidence type="ECO:0000256" key="17">
    <source>
        <dbReference type="HAMAP-Rule" id="MF_03055"/>
    </source>
</evidence>
<comment type="catalytic activity">
    <reaction evidence="1 17">
        <text>guanosine(46) in tRNA + S-adenosyl-L-methionine = N(7)-methylguanosine(46) in tRNA + S-adenosyl-L-homocysteine</text>
        <dbReference type="Rhea" id="RHEA:42708"/>
        <dbReference type="Rhea" id="RHEA-COMP:10188"/>
        <dbReference type="Rhea" id="RHEA-COMP:10189"/>
        <dbReference type="ChEBI" id="CHEBI:57856"/>
        <dbReference type="ChEBI" id="CHEBI:59789"/>
        <dbReference type="ChEBI" id="CHEBI:74269"/>
        <dbReference type="ChEBI" id="CHEBI:74480"/>
        <dbReference type="EC" id="2.1.1.33"/>
    </reaction>
</comment>
<feature type="binding site" evidence="18">
    <location>
        <position position="38"/>
    </location>
    <ligand>
        <name>Na(+)</name>
        <dbReference type="ChEBI" id="CHEBI:29101"/>
        <label>1</label>
    </ligand>
</feature>
<feature type="transmembrane region" description="Helical" evidence="21">
    <location>
        <begin position="567"/>
        <end position="589"/>
    </location>
</feature>
<evidence type="ECO:0000256" key="11">
    <source>
        <dbReference type="ARBA" id="ARBA00022847"/>
    </source>
</evidence>
<keyword evidence="5 17" id="KW-0820">tRNA-binding</keyword>
<evidence type="ECO:0000256" key="16">
    <source>
        <dbReference type="ARBA" id="ARBA00060552"/>
    </source>
</evidence>
<evidence type="ECO:0000256" key="15">
    <source>
        <dbReference type="ARBA" id="ARBA00023242"/>
    </source>
</evidence>
<dbReference type="GO" id="GO:0043005">
    <property type="term" value="C:neuron projection"/>
    <property type="evidence" value="ECO:0007669"/>
    <property type="project" value="TreeGrafter"/>
</dbReference>
<sequence>MSGKEKSQSTSCDNSHQSQRSKRGKWNSNVQFILTCVGYSVGLGNVWRFPLKAYENGGGAFLIPYLFCSMVIGFPVLFLEMSLGQFTSSGPGTIFRKLCPLMQGIGWGQAAMSFVVSIYYNVIVAWTLLYMGYIVIGKWKTFATCDNDHNTECEWPSSYNDPDTKFLLYRVRANLLVVDGRMLFRNCYSNLQKESIWPDDPVDYQFYYNRQNYSYADTKNVTLSLAVLRKALNHTEPTATAAEEFFNYNILRQSPGMEYVGDFNYKLLIALAIAWLITALCLIKGVKWIGRIALVTATVPYIIICILFFRSVTLEGARKGIDFYLLKPNMDYIFKFETWKQAATHVCFSLGIGFGGLLSLSSFNSRDHNCYRDAAIVTFADGFMSIFGGTAVFSVLGFMATETNREIKDVVAGGIGLAFIAYPEAMSRMLGTPYWAFLFFAMLFTLGISSQFGYAEVACTAICDQFPKVRKHRAVIVSCVCFMAFTIGIIMCWGSGIYYFYLFNEHSSSFSLMLLIAAELILVNHVYGYRNYKKDLQSMFGIREKGTTTWSMIKWVIGQAFGRKGFYAAYMMIAICPSVYLAMGIYSFYGLTIDYDEYNGRKFPAWSKPISFFIAGIGVIVLIILAIVNTVVYRRNGKSWKKLVCVQKDWPKRKPAEKKQSETPLLAPENEGTSDGSTAADTIMEVEQVATEGEVLLPQKKFYRQRAHANPMSDHDIVYPRTPKEMDWSPYYGEVPPSSKVEFVDVGCGYGGLLMKLSPMFPDKLMVGMEIRVKVADFVSDKIRALRAKVPGQYQNVCCLRTNAMKYLPNYFEKGQLSKMFFLYPDPHFKKAKHKWRIITPALIAEYAYLLRPGGIIYTITDVEDLHIWMKKHLSEHPLFQELTPAEMESDPVVPLLFESTEEGQKVTRNEGSKFPAVFRRLDL</sequence>
<feature type="disulfide bond" evidence="19">
    <location>
        <begin position="145"/>
        <end position="153"/>
    </location>
</feature>
<feature type="binding site" evidence="17">
    <location>
        <begin position="803"/>
        <end position="804"/>
    </location>
    <ligand>
        <name>S-adenosyl-L-methionine</name>
        <dbReference type="ChEBI" id="CHEBI:59789"/>
    </ligand>
</feature>
<dbReference type="SUPFAM" id="SSF161070">
    <property type="entry name" value="SNF-like"/>
    <property type="match status" value="1"/>
</dbReference>
<dbReference type="GO" id="GO:0000049">
    <property type="term" value="F:tRNA binding"/>
    <property type="evidence" value="ECO:0007669"/>
    <property type="project" value="UniProtKB-UniRule"/>
</dbReference>
<dbReference type="EC" id="2.1.1.33" evidence="17"/>
<dbReference type="SUPFAM" id="SSF53335">
    <property type="entry name" value="S-adenosyl-L-methionine-dependent methyltransferases"/>
    <property type="match status" value="1"/>
</dbReference>
<evidence type="ECO:0000256" key="20">
    <source>
        <dbReference type="SAM" id="MobiDB-lite"/>
    </source>
</evidence>
<evidence type="ECO:0000256" key="3">
    <source>
        <dbReference type="ARBA" id="ARBA00004141"/>
    </source>
</evidence>
<dbReference type="NCBIfam" id="TIGR00091">
    <property type="entry name" value="tRNA (guanosine(46)-N7)-methyltransferase TrmB"/>
    <property type="match status" value="1"/>
</dbReference>
<dbReference type="PANTHER" id="PTHR11616">
    <property type="entry name" value="SODIUM/CHLORIDE DEPENDENT TRANSPORTER"/>
    <property type="match status" value="1"/>
</dbReference>
<dbReference type="Pfam" id="PF02390">
    <property type="entry name" value="Methyltransf_4"/>
    <property type="match status" value="1"/>
</dbReference>
<keyword evidence="18" id="KW-0915">Sodium</keyword>
<feature type="region of interest" description="Disordered" evidence="20">
    <location>
        <begin position="1"/>
        <end position="23"/>
    </location>
</feature>
<dbReference type="GO" id="GO:0005634">
    <property type="term" value="C:nucleus"/>
    <property type="evidence" value="ECO:0007669"/>
    <property type="project" value="UniProtKB-SubCell"/>
</dbReference>
<comment type="function">
    <text evidence="17">Catalyzes the formation of N(7)-methylguanine at position 46 (m7G46) in tRNA.</text>
</comment>
<accession>A0A1I7YCZ6</accession>
<evidence type="ECO:0000313" key="23">
    <source>
        <dbReference type="WBParaSite" id="L893_g15038.t1"/>
    </source>
</evidence>
<name>A0A1I7YCZ6_9BILA</name>
<dbReference type="GO" id="GO:0008176">
    <property type="term" value="F:tRNA (guanine(46)-N7)-methyltransferase activity"/>
    <property type="evidence" value="ECO:0007669"/>
    <property type="project" value="UniProtKB-UniRule"/>
</dbReference>
<feature type="transmembrane region" description="Helical" evidence="21">
    <location>
        <begin position="609"/>
        <end position="633"/>
    </location>
</feature>
<proteinExistence type="inferred from homology"/>
<feature type="active site" evidence="17">
    <location>
        <position position="826"/>
    </location>
</feature>
<protein>
    <recommendedName>
        <fullName evidence="17">tRNA (guanine-N(7)-)-methyltransferase</fullName>
        <ecNumber evidence="17">2.1.1.33</ecNumber>
    </recommendedName>
    <alternativeName>
        <fullName evidence="17">tRNA (guanine(46)-N(7))-methyltransferase</fullName>
    </alternativeName>
    <alternativeName>
        <fullName evidence="17">tRNA(m7G46)-methyltransferase</fullName>
    </alternativeName>
</protein>
<evidence type="ECO:0000256" key="8">
    <source>
        <dbReference type="ARBA" id="ARBA00022691"/>
    </source>
</evidence>
<keyword evidence="15 17" id="KW-0539">Nucleus</keyword>
<keyword evidence="18" id="KW-0479">Metal-binding</keyword>
<feature type="transmembrane region" description="Helical" evidence="21">
    <location>
        <begin position="434"/>
        <end position="454"/>
    </location>
</feature>
<evidence type="ECO:0000256" key="5">
    <source>
        <dbReference type="ARBA" id="ARBA00022555"/>
    </source>
</evidence>
<dbReference type="InterPro" id="IPR000175">
    <property type="entry name" value="Na/ntran_symport"/>
</dbReference>
<feature type="transmembrane region" description="Helical" evidence="21">
    <location>
        <begin position="110"/>
        <end position="131"/>
    </location>
</feature>
<feature type="binding site" evidence="18">
    <location>
        <position position="349"/>
    </location>
    <ligand>
        <name>Na(+)</name>
        <dbReference type="ChEBI" id="CHEBI:29101"/>
        <label>1</label>
    </ligand>
</feature>
<dbReference type="PROSITE" id="PS51625">
    <property type="entry name" value="SAM_MT_TRMB"/>
    <property type="match status" value="1"/>
</dbReference>
<feature type="binding site" evidence="18">
    <location>
        <position position="446"/>
    </location>
    <ligand>
        <name>Na(+)</name>
        <dbReference type="ChEBI" id="CHEBI:29101"/>
        <label>1</label>
    </ligand>
</feature>
<organism evidence="22 23">
    <name type="scientific">Steinernema glaseri</name>
    <dbReference type="NCBI Taxonomy" id="37863"/>
    <lineage>
        <taxon>Eukaryota</taxon>
        <taxon>Metazoa</taxon>
        <taxon>Ecdysozoa</taxon>
        <taxon>Nematoda</taxon>
        <taxon>Chromadorea</taxon>
        <taxon>Rhabditida</taxon>
        <taxon>Tylenchina</taxon>
        <taxon>Panagrolaimomorpha</taxon>
        <taxon>Strongyloidoidea</taxon>
        <taxon>Steinernematidae</taxon>
        <taxon>Steinernema</taxon>
    </lineage>
</organism>
<dbReference type="Pfam" id="PF00209">
    <property type="entry name" value="SNF"/>
    <property type="match status" value="2"/>
</dbReference>
<dbReference type="PANTHER" id="PTHR11616:SF326">
    <property type="entry name" value="SODIUM-DEPENDENT TRANSPORTER SNF-5"/>
    <property type="match status" value="1"/>
</dbReference>
<comment type="pathway">
    <text evidence="16 17">tRNA modification; N(7)-methylguanine-tRNA biosynthesis.</text>
</comment>
<feature type="region of interest" description="Disordered" evidence="20">
    <location>
        <begin position="655"/>
        <end position="677"/>
    </location>
</feature>
<evidence type="ECO:0000256" key="7">
    <source>
        <dbReference type="ARBA" id="ARBA00022679"/>
    </source>
</evidence>
<keyword evidence="9 21" id="KW-0812">Transmembrane</keyword>
<evidence type="ECO:0000256" key="18">
    <source>
        <dbReference type="PIRSR" id="PIRSR600175-1"/>
    </source>
</evidence>
<keyword evidence="6 17" id="KW-0489">Methyltransferase</keyword>
<comment type="subcellular location">
    <subcellularLocation>
        <location evidence="3">Membrane</location>
        <topology evidence="3">Multi-pass membrane protein</topology>
    </subcellularLocation>
    <subcellularLocation>
        <location evidence="2 17">Nucleus</location>
    </subcellularLocation>
</comment>
<feature type="binding site" evidence="17">
    <location>
        <position position="747"/>
    </location>
    <ligand>
        <name>S-adenosyl-L-methionine</name>
        <dbReference type="ChEBI" id="CHEBI:59789"/>
    </ligand>
</feature>
<dbReference type="PROSITE" id="PS50267">
    <property type="entry name" value="NA_NEUROTRAN_SYMP_3"/>
    <property type="match status" value="1"/>
</dbReference>
<feature type="binding site" evidence="18">
    <location>
        <position position="45"/>
    </location>
    <ligand>
        <name>Na(+)</name>
        <dbReference type="ChEBI" id="CHEBI:29101"/>
        <label>1</label>
    </ligand>
</feature>
<feature type="transmembrane region" description="Helical" evidence="21">
    <location>
        <begin position="292"/>
        <end position="309"/>
    </location>
</feature>
<feature type="transmembrane region" description="Helical" evidence="21">
    <location>
        <begin position="267"/>
        <end position="286"/>
    </location>
</feature>
<dbReference type="GO" id="GO:0046872">
    <property type="term" value="F:metal ion binding"/>
    <property type="evidence" value="ECO:0007669"/>
    <property type="project" value="UniProtKB-KW"/>
</dbReference>
<dbReference type="GO" id="GO:0106143">
    <property type="term" value="C:tRNA (m7G46) methyltransferase complex"/>
    <property type="evidence" value="ECO:0007669"/>
    <property type="project" value="UniProtKB-ARBA"/>
</dbReference>